<organism evidence="1 2">
    <name type="scientific">Maribacter ulvicola</name>
    <dbReference type="NCBI Taxonomy" id="228959"/>
    <lineage>
        <taxon>Bacteria</taxon>
        <taxon>Pseudomonadati</taxon>
        <taxon>Bacteroidota</taxon>
        <taxon>Flavobacteriia</taxon>
        <taxon>Flavobacteriales</taxon>
        <taxon>Flavobacteriaceae</taxon>
        <taxon>Maribacter</taxon>
    </lineage>
</organism>
<evidence type="ECO:0008006" key="3">
    <source>
        <dbReference type="Google" id="ProtNLM"/>
    </source>
</evidence>
<proteinExistence type="predicted"/>
<evidence type="ECO:0000313" key="2">
    <source>
        <dbReference type="Proteomes" id="UP000186953"/>
    </source>
</evidence>
<dbReference type="NCBIfam" id="NF041384">
    <property type="entry name" value="YHS_seleno_dom"/>
    <property type="match status" value="1"/>
</dbReference>
<gene>
    <name evidence="1" type="ORF">SAMN05421797_10531</name>
</gene>
<dbReference type="SUPFAM" id="SSF47240">
    <property type="entry name" value="Ferritin-like"/>
    <property type="match status" value="1"/>
</dbReference>
<dbReference type="EMBL" id="FTMA01000005">
    <property type="protein sequence ID" value="SIQ98718.1"/>
    <property type="molecule type" value="Genomic_DNA"/>
</dbReference>
<dbReference type="STRING" id="228959.SAMN05421797_10531"/>
<dbReference type="AlphaFoldDB" id="A0A1N6X8N8"/>
<accession>A0A1N6X8N8</accession>
<protein>
    <recommendedName>
        <fullName evidence="3">YHS domain-containing protein</fullName>
    </recommendedName>
</protein>
<keyword evidence="2" id="KW-1185">Reference proteome</keyword>
<dbReference type="Proteomes" id="UP000186953">
    <property type="component" value="Unassembled WGS sequence"/>
</dbReference>
<dbReference type="InterPro" id="IPR009078">
    <property type="entry name" value="Ferritin-like_SF"/>
</dbReference>
<evidence type="ECO:0000313" key="1">
    <source>
        <dbReference type="EMBL" id="SIQ98718.1"/>
    </source>
</evidence>
<reference evidence="2" key="1">
    <citation type="submission" date="2017-01" db="EMBL/GenBank/DDBJ databases">
        <authorList>
            <person name="Varghese N."/>
            <person name="Submissions S."/>
        </authorList>
    </citation>
    <scope>NUCLEOTIDE SEQUENCE [LARGE SCALE GENOMIC DNA]</scope>
    <source>
        <strain evidence="2">DSM 15366</strain>
    </source>
</reference>
<name>A0A1N6X8N8_9FLAO</name>
<sequence>MLVLMGMLLSNGLIAQEANEIYNKELHYNLKNNSLAIEGYDPVAYFTENRAIEGSLDYQLEENGVFYRFSSETNKKIFLNNPEKYEPQYGGWCAYAMGESGDKVTVNPKTFKIIDGKLYLFYNQFLTNTLKSWNKNEATLKKQADVNWMNTLKL</sequence>